<sequence>MREIICSTGEVVDDYDDYLKTRHWRRFKEKYAKKYVKQCTWCDEKENIHLHHMTYERLGNETFKDVIHLCRACHSKVHKLENEDTNSLGEFVIKINKLKPVKADCGNCFHNKRNNVCSYYKISNPQRKKCKFFYFLDRSVPEEDQIKWARRATQKQELITLNKISDLRKITLKDLNSKLNEELTLKMLQQTYEKNPTKMLDFSEDGFTLKILTFYLTLSVRVMWKSGEVEEFEIKN</sequence>
<evidence type="ECO:0008006" key="3">
    <source>
        <dbReference type="Google" id="ProtNLM"/>
    </source>
</evidence>
<reference evidence="1 2" key="1">
    <citation type="submission" date="2017-10" db="EMBL/GenBank/DDBJ databases">
        <title>Bacillus sp. nov., a halophilic bacterium isolated from a Keqin Lake.</title>
        <authorList>
            <person name="Wang H."/>
        </authorList>
    </citation>
    <scope>NUCLEOTIDE SEQUENCE [LARGE SCALE GENOMIC DNA]</scope>
    <source>
        <strain evidence="1 2">KQ-12</strain>
    </source>
</reference>
<proteinExistence type="predicted"/>
<dbReference type="Proteomes" id="UP000248214">
    <property type="component" value="Unassembled WGS sequence"/>
</dbReference>
<comment type="caution">
    <text evidence="1">The sequence shown here is derived from an EMBL/GenBank/DDBJ whole genome shotgun (WGS) entry which is preliminary data.</text>
</comment>
<gene>
    <name evidence="1" type="ORF">CR194_05215</name>
</gene>
<organism evidence="1 2">
    <name type="scientific">Salipaludibacillus keqinensis</name>
    <dbReference type="NCBI Taxonomy" id="2045207"/>
    <lineage>
        <taxon>Bacteria</taxon>
        <taxon>Bacillati</taxon>
        <taxon>Bacillota</taxon>
        <taxon>Bacilli</taxon>
        <taxon>Bacillales</taxon>
        <taxon>Bacillaceae</taxon>
    </lineage>
</organism>
<dbReference type="OrthoDB" id="9781481at2"/>
<dbReference type="RefSeq" id="WP_110608557.1">
    <property type="nucleotide sequence ID" value="NZ_PDOD01000001.1"/>
</dbReference>
<name>A0A323TLT3_9BACI</name>
<keyword evidence="2" id="KW-1185">Reference proteome</keyword>
<evidence type="ECO:0000313" key="2">
    <source>
        <dbReference type="Proteomes" id="UP000248214"/>
    </source>
</evidence>
<protein>
    <recommendedName>
        <fullName evidence="3">HNH endonuclease</fullName>
    </recommendedName>
</protein>
<evidence type="ECO:0000313" key="1">
    <source>
        <dbReference type="EMBL" id="PYZ94924.1"/>
    </source>
</evidence>
<dbReference type="EMBL" id="PDOD01000001">
    <property type="protein sequence ID" value="PYZ94924.1"/>
    <property type="molecule type" value="Genomic_DNA"/>
</dbReference>
<accession>A0A323TLT3</accession>
<dbReference type="AlphaFoldDB" id="A0A323TLT3"/>